<dbReference type="AlphaFoldDB" id="A0A0M3I7M8"/>
<reference evidence="2" key="1">
    <citation type="submission" date="2017-02" db="UniProtKB">
        <authorList>
            <consortium name="WormBaseParasite"/>
        </authorList>
    </citation>
    <scope>IDENTIFICATION</scope>
</reference>
<evidence type="ECO:0000313" key="1">
    <source>
        <dbReference type="Proteomes" id="UP000036681"/>
    </source>
</evidence>
<keyword evidence="1" id="KW-1185">Reference proteome</keyword>
<dbReference type="WBParaSite" id="ALUE_0001321501-mRNA-1">
    <property type="protein sequence ID" value="ALUE_0001321501-mRNA-1"/>
    <property type="gene ID" value="ALUE_0001321501"/>
</dbReference>
<sequence length="81" mass="9054">MAPDEILEYTSGIHDYDRYLYIPISGLIYGEHSGAKKLHTFMTTSSCPINILSNAKSDSPYPPLDSSRIRSQADTRNYLVG</sequence>
<proteinExistence type="predicted"/>
<evidence type="ECO:0000313" key="2">
    <source>
        <dbReference type="WBParaSite" id="ALUE_0001321501-mRNA-1"/>
    </source>
</evidence>
<protein>
    <submittedName>
        <fullName evidence="2">Uncharacterized protein</fullName>
    </submittedName>
</protein>
<dbReference type="Proteomes" id="UP000036681">
    <property type="component" value="Unplaced"/>
</dbReference>
<organism evidence="1 2">
    <name type="scientific">Ascaris lumbricoides</name>
    <name type="common">Giant roundworm</name>
    <dbReference type="NCBI Taxonomy" id="6252"/>
    <lineage>
        <taxon>Eukaryota</taxon>
        <taxon>Metazoa</taxon>
        <taxon>Ecdysozoa</taxon>
        <taxon>Nematoda</taxon>
        <taxon>Chromadorea</taxon>
        <taxon>Rhabditida</taxon>
        <taxon>Spirurina</taxon>
        <taxon>Ascaridomorpha</taxon>
        <taxon>Ascaridoidea</taxon>
        <taxon>Ascarididae</taxon>
        <taxon>Ascaris</taxon>
    </lineage>
</organism>
<accession>A0A0M3I7M8</accession>
<name>A0A0M3I7M8_ASCLU</name>